<evidence type="ECO:0008006" key="5">
    <source>
        <dbReference type="Google" id="ProtNLM"/>
    </source>
</evidence>
<dbReference type="Pfam" id="PF01535">
    <property type="entry name" value="PPR"/>
    <property type="match status" value="4"/>
</dbReference>
<evidence type="ECO:0000313" key="4">
    <source>
        <dbReference type="Proteomes" id="UP000799429"/>
    </source>
</evidence>
<name>A0A9P4S946_9PEZI</name>
<feature type="compositionally biased region" description="Polar residues" evidence="2">
    <location>
        <begin position="959"/>
        <end position="979"/>
    </location>
</feature>
<feature type="region of interest" description="Disordered" evidence="2">
    <location>
        <begin position="956"/>
        <end position="979"/>
    </location>
</feature>
<dbReference type="InterPro" id="IPR002885">
    <property type="entry name" value="PPR_rpt"/>
</dbReference>
<keyword evidence="4" id="KW-1185">Reference proteome</keyword>
<organism evidence="3 4">
    <name type="scientific">Patellaria atrata CBS 101060</name>
    <dbReference type="NCBI Taxonomy" id="1346257"/>
    <lineage>
        <taxon>Eukaryota</taxon>
        <taxon>Fungi</taxon>
        <taxon>Dikarya</taxon>
        <taxon>Ascomycota</taxon>
        <taxon>Pezizomycotina</taxon>
        <taxon>Dothideomycetes</taxon>
        <taxon>Dothideomycetes incertae sedis</taxon>
        <taxon>Patellariales</taxon>
        <taxon>Patellariaceae</taxon>
        <taxon>Patellaria</taxon>
    </lineage>
</organism>
<dbReference type="NCBIfam" id="TIGR00756">
    <property type="entry name" value="PPR"/>
    <property type="match status" value="1"/>
</dbReference>
<proteinExistence type="predicted"/>
<dbReference type="InterPro" id="IPR011990">
    <property type="entry name" value="TPR-like_helical_dom_sf"/>
</dbReference>
<feature type="repeat" description="PPR" evidence="1">
    <location>
        <begin position="495"/>
        <end position="529"/>
    </location>
</feature>
<evidence type="ECO:0000256" key="2">
    <source>
        <dbReference type="SAM" id="MobiDB-lite"/>
    </source>
</evidence>
<accession>A0A9P4S946</accession>
<dbReference type="InterPro" id="IPR051114">
    <property type="entry name" value="Mito_RNA_Proc_CCM1"/>
</dbReference>
<evidence type="ECO:0000313" key="3">
    <source>
        <dbReference type="EMBL" id="KAF2837333.1"/>
    </source>
</evidence>
<evidence type="ECO:0000256" key="1">
    <source>
        <dbReference type="PROSITE-ProRule" id="PRU00708"/>
    </source>
</evidence>
<dbReference type="GO" id="GO:0006396">
    <property type="term" value="P:RNA processing"/>
    <property type="evidence" value="ECO:0007669"/>
    <property type="project" value="TreeGrafter"/>
</dbReference>
<feature type="repeat" description="PPR" evidence="1">
    <location>
        <begin position="715"/>
        <end position="750"/>
    </location>
</feature>
<dbReference type="GO" id="GO:0007005">
    <property type="term" value="P:mitochondrion organization"/>
    <property type="evidence" value="ECO:0007669"/>
    <property type="project" value="TreeGrafter"/>
</dbReference>
<dbReference type="SUPFAM" id="SSF48452">
    <property type="entry name" value="TPR-like"/>
    <property type="match status" value="1"/>
</dbReference>
<dbReference type="PROSITE" id="PS51375">
    <property type="entry name" value="PPR"/>
    <property type="match status" value="2"/>
</dbReference>
<dbReference type="PANTHER" id="PTHR47934">
    <property type="entry name" value="PENTATRICOPEPTIDE REPEAT-CONTAINING PROTEIN PET309, MITOCHONDRIAL"/>
    <property type="match status" value="1"/>
</dbReference>
<comment type="caution">
    <text evidence="3">The sequence shown here is derived from an EMBL/GenBank/DDBJ whole genome shotgun (WGS) entry which is preliminary data.</text>
</comment>
<dbReference type="PANTHER" id="PTHR47934:SF6">
    <property type="entry name" value="MITOCHONDRIAL GROUP I INTRON SPLICING FACTOR CCM1-RELATED"/>
    <property type="match status" value="1"/>
</dbReference>
<dbReference type="Gene3D" id="1.25.40.10">
    <property type="entry name" value="Tetratricopeptide repeat domain"/>
    <property type="match status" value="2"/>
</dbReference>
<dbReference type="GO" id="GO:0005739">
    <property type="term" value="C:mitochondrion"/>
    <property type="evidence" value="ECO:0007669"/>
    <property type="project" value="TreeGrafter"/>
</dbReference>
<feature type="region of interest" description="Disordered" evidence="2">
    <location>
        <begin position="117"/>
        <end position="153"/>
    </location>
</feature>
<dbReference type="OrthoDB" id="185373at2759"/>
<dbReference type="EMBL" id="MU006100">
    <property type="protein sequence ID" value="KAF2837333.1"/>
    <property type="molecule type" value="Genomic_DNA"/>
</dbReference>
<reference evidence="3" key="1">
    <citation type="journal article" date="2020" name="Stud. Mycol.">
        <title>101 Dothideomycetes genomes: a test case for predicting lifestyles and emergence of pathogens.</title>
        <authorList>
            <person name="Haridas S."/>
            <person name="Albert R."/>
            <person name="Binder M."/>
            <person name="Bloem J."/>
            <person name="Labutti K."/>
            <person name="Salamov A."/>
            <person name="Andreopoulos B."/>
            <person name="Baker S."/>
            <person name="Barry K."/>
            <person name="Bills G."/>
            <person name="Bluhm B."/>
            <person name="Cannon C."/>
            <person name="Castanera R."/>
            <person name="Culley D."/>
            <person name="Daum C."/>
            <person name="Ezra D."/>
            <person name="Gonzalez J."/>
            <person name="Henrissat B."/>
            <person name="Kuo A."/>
            <person name="Liang C."/>
            <person name="Lipzen A."/>
            <person name="Lutzoni F."/>
            <person name="Magnuson J."/>
            <person name="Mondo S."/>
            <person name="Nolan M."/>
            <person name="Ohm R."/>
            <person name="Pangilinan J."/>
            <person name="Park H.-J."/>
            <person name="Ramirez L."/>
            <person name="Alfaro M."/>
            <person name="Sun H."/>
            <person name="Tritt A."/>
            <person name="Yoshinaga Y."/>
            <person name="Zwiers L.-H."/>
            <person name="Turgeon B."/>
            <person name="Goodwin S."/>
            <person name="Spatafora J."/>
            <person name="Crous P."/>
            <person name="Grigoriev I."/>
        </authorList>
    </citation>
    <scope>NUCLEOTIDE SEQUENCE</scope>
    <source>
        <strain evidence="3">CBS 101060</strain>
    </source>
</reference>
<feature type="compositionally biased region" description="Polar residues" evidence="2">
    <location>
        <begin position="119"/>
        <end position="129"/>
    </location>
</feature>
<dbReference type="Pfam" id="PF13041">
    <property type="entry name" value="PPR_2"/>
    <property type="match status" value="1"/>
</dbReference>
<dbReference type="AlphaFoldDB" id="A0A9P4S946"/>
<gene>
    <name evidence="3" type="ORF">M501DRAFT_995935</name>
</gene>
<sequence>MFERASACLDSGRRSLLRKSCHQYQARRKLHSAFWHHGAGDLHLPGSASWWASILQHDPKYQPRRRDSSINNPSWIYDSPFLDFLYPLQTIAFINRISRKNLEHWRKNGVALAPLRPYSSCSETSSENRPSSETLSSPETPPFLEIPLSTETSSSDARVLAELEDWNTSKSNFSSENPGKELDAILQSPGKEDQDEAWSLYCQLGEDEKNPRMQEQLLRYLAQSRRHIDRHRTKALFHILKDHDIDASTYRATIKSLIYKNEFEDAIKAHELAISKNVHGNFGSSSLIARLIQTENWEAAVDINESFVRFQREEKGEKLYGALLDLWNEVGELPDVVELALSYSKHIAPFVTFQSEQWAPIRIAAYDHFTHELTMRACRQAAYADYKSVQTLFTMYMLPRSSLNHRAQFRASHYEEAMMSYAQNPAPDKDYNEKSKRAMTRWLYRLYRASDAFEPSPWFLHILIKDACRFAIDNRSRPKVQTLLEDWRNFHGVLPKHTTDTLMRAFARSGDIESVTKFFNQLRESGAQVDYVSAHTVLYANARLGRVDDAVQFFERMSTDFGITPEKGAWNIVLHAYARADDIDGASRWFERIVNTNKLDPFSFGPVLDLCARRGDVEGVRELLDLAHNKGVPITSAMQSSIVLAYVNEDDLVSAEAYADDAAQMMAIKEHWDPHRVESTTTTWNILLTAYALRRDMISFLRVYRRMQDANVPFDTFTYAALIQALCMLGQVEKAYKILRKTMRRNRFRILAFHWTIIILGFVSSGRPLSAIEVYHDMKKYTRTQPTAAIEMAYLQARIQEKFRMQPSEPLQRRGFALRVLHRSLKRVLTSGYLDIASKQPSIGLQGRMTPIGFPDTYFEYVFERINPAFSDKDVYHAVKSLFDVYVEAKGGQDRDILPPIRIISALMASHFRQNRYRQIEELWNLVLSEAELFARKFSILKRSERTFELMKRNERTSELNSVNEKSTMSEISSGDVQSTTEHMSQMQDMSAPEDGTSIYKPLIQLPTQSIYSLPTVTKPVPSTSNKIFTKVITSTGQDNEHKESLPPSLLYPPKIDPARLNVHDPIISRNRAGILAYPLYINLRCLARNRKYAKMGEVISDVMSRGYIIDNRIWNFYIQTMARAQYAILAFRTCEEYLIPNWPGWKPQTFSSNLFFKNTDTPGFRGFDHICTRGRVKPGTLLPTYKTMVCLTGAARRVRRADNRGEKIRGMRFGMTQLRSIAPRTVGAVSDLPVSHDKVQEMELKM</sequence>
<dbReference type="Proteomes" id="UP000799429">
    <property type="component" value="Unassembled WGS sequence"/>
</dbReference>
<dbReference type="GO" id="GO:0003729">
    <property type="term" value="F:mRNA binding"/>
    <property type="evidence" value="ECO:0007669"/>
    <property type="project" value="TreeGrafter"/>
</dbReference>
<protein>
    <recommendedName>
        <fullName evidence="5">Pentacotripeptide-repeat region of PRORP domain-containing protein</fullName>
    </recommendedName>
</protein>